<comment type="caution">
    <text evidence="1">The sequence shown here is derived from an EMBL/GenBank/DDBJ whole genome shotgun (WGS) entry which is preliminary data.</text>
</comment>
<dbReference type="EMBL" id="JBHMFI010000001">
    <property type="protein sequence ID" value="MFB9072316.1"/>
    <property type="molecule type" value="Genomic_DNA"/>
</dbReference>
<organism evidence="1 2">
    <name type="scientific">Citricoccus parietis</name>
    <dbReference type="NCBI Taxonomy" id="592307"/>
    <lineage>
        <taxon>Bacteria</taxon>
        <taxon>Bacillati</taxon>
        <taxon>Actinomycetota</taxon>
        <taxon>Actinomycetes</taxon>
        <taxon>Micrococcales</taxon>
        <taxon>Micrococcaceae</taxon>
        <taxon>Citricoccus</taxon>
    </lineage>
</organism>
<gene>
    <name evidence="1" type="ORF">ACFFX0_14340</name>
</gene>
<evidence type="ECO:0000313" key="1">
    <source>
        <dbReference type="EMBL" id="MFB9072316.1"/>
    </source>
</evidence>
<evidence type="ECO:0000313" key="2">
    <source>
        <dbReference type="Proteomes" id="UP001589575"/>
    </source>
</evidence>
<sequence length="59" mass="6821">MPVHRKLSSRGFWRGAPIRVVPRPERDVRLRPRRLCGPARAEPVPLERGLRRVLGGHHL</sequence>
<dbReference type="Proteomes" id="UP001589575">
    <property type="component" value="Unassembled WGS sequence"/>
</dbReference>
<name>A0ABV5G055_9MICC</name>
<keyword evidence="2" id="KW-1185">Reference proteome</keyword>
<reference evidence="1 2" key="1">
    <citation type="submission" date="2024-09" db="EMBL/GenBank/DDBJ databases">
        <authorList>
            <person name="Sun Q."/>
            <person name="Mori K."/>
        </authorList>
    </citation>
    <scope>NUCLEOTIDE SEQUENCE [LARGE SCALE GENOMIC DNA]</scope>
    <source>
        <strain evidence="1 2">CCM 7609</strain>
    </source>
</reference>
<proteinExistence type="predicted"/>
<accession>A0ABV5G055</accession>
<protein>
    <submittedName>
        <fullName evidence="1">Uncharacterized protein</fullName>
    </submittedName>
</protein>